<proteinExistence type="predicted"/>
<dbReference type="Proteomes" id="UP000199569">
    <property type="component" value="Unassembled WGS sequence"/>
</dbReference>
<organism evidence="1 2">
    <name type="scientific">Microvirga guangxiensis</name>
    <dbReference type="NCBI Taxonomy" id="549386"/>
    <lineage>
        <taxon>Bacteria</taxon>
        <taxon>Pseudomonadati</taxon>
        <taxon>Pseudomonadota</taxon>
        <taxon>Alphaproteobacteria</taxon>
        <taxon>Hyphomicrobiales</taxon>
        <taxon>Methylobacteriaceae</taxon>
        <taxon>Microvirga</taxon>
    </lineage>
</organism>
<dbReference type="InterPro" id="IPR029278">
    <property type="entry name" value="Imm26"/>
</dbReference>
<reference evidence="1 2" key="1">
    <citation type="submission" date="2016-10" db="EMBL/GenBank/DDBJ databases">
        <authorList>
            <person name="de Groot N.N."/>
        </authorList>
    </citation>
    <scope>NUCLEOTIDE SEQUENCE [LARGE SCALE GENOMIC DNA]</scope>
    <source>
        <strain evidence="1 2">CGMCC 1.7666</strain>
    </source>
</reference>
<name>A0A1G5BHP6_9HYPH</name>
<dbReference type="AlphaFoldDB" id="A0A1G5BHP6"/>
<gene>
    <name evidence="1" type="ORF">SAMN02927923_00244</name>
</gene>
<dbReference type="Pfam" id="PF15428">
    <property type="entry name" value="Imm26"/>
    <property type="match status" value="1"/>
</dbReference>
<dbReference type="EMBL" id="FMVJ01000002">
    <property type="protein sequence ID" value="SCX89665.1"/>
    <property type="molecule type" value="Genomic_DNA"/>
</dbReference>
<accession>A0A1G5BHP6</accession>
<dbReference type="OrthoDB" id="9182826at2"/>
<evidence type="ECO:0000313" key="1">
    <source>
        <dbReference type="EMBL" id="SCX89665.1"/>
    </source>
</evidence>
<dbReference type="STRING" id="549386.SAMN02927923_00244"/>
<protein>
    <submittedName>
        <fullName evidence="1">Immunity protein 26</fullName>
    </submittedName>
</protein>
<sequence length="155" mass="17488">MNLAVLKKSRRRPETGDIFAMLPPDGAFLFGRVIATNVNAGGFEGSNLIYVYRNRSVERSSPPKLSREELLLPPMMTNNLPWSKGYFEFLENRALEAADRFPVHCFRDTRGWYFEETGRRLTGIIDPVGTWGLHSFRTIDDEISKALGIPLAAPA</sequence>
<dbReference type="RefSeq" id="WP_091128513.1">
    <property type="nucleotide sequence ID" value="NZ_FMVJ01000002.1"/>
</dbReference>
<evidence type="ECO:0000313" key="2">
    <source>
        <dbReference type="Proteomes" id="UP000199569"/>
    </source>
</evidence>
<keyword evidence="2" id="KW-1185">Reference proteome</keyword>